<dbReference type="SMART" id="SM00248">
    <property type="entry name" value="ANK"/>
    <property type="match status" value="12"/>
</dbReference>
<dbReference type="VEuPathDB" id="FungiDB:H257_08162"/>
<dbReference type="PROSITE" id="PS50011">
    <property type="entry name" value="PROTEIN_KINASE_DOM"/>
    <property type="match status" value="1"/>
</dbReference>
<dbReference type="Pfam" id="PF12796">
    <property type="entry name" value="Ank_2"/>
    <property type="match status" value="2"/>
</dbReference>
<dbReference type="GO" id="GO:0005524">
    <property type="term" value="F:ATP binding"/>
    <property type="evidence" value="ECO:0007669"/>
    <property type="project" value="InterPro"/>
</dbReference>
<dbReference type="PANTHER" id="PTHR24173">
    <property type="entry name" value="ANKYRIN REPEAT CONTAINING"/>
    <property type="match status" value="1"/>
</dbReference>
<evidence type="ECO:0000256" key="3">
    <source>
        <dbReference type="SAM" id="MobiDB-lite"/>
    </source>
</evidence>
<proteinExistence type="predicted"/>
<feature type="region of interest" description="Disordered" evidence="3">
    <location>
        <begin position="1415"/>
        <end position="1437"/>
    </location>
</feature>
<dbReference type="InterPro" id="IPR000719">
    <property type="entry name" value="Prot_kinase_dom"/>
</dbReference>
<gene>
    <name evidence="5" type="ORF">AaE_009623</name>
</gene>
<reference evidence="5 6" key="1">
    <citation type="submission" date="2019-06" db="EMBL/GenBank/DDBJ databases">
        <title>Genomics analysis of Aphanomyces spp. identifies a new class of oomycete effector associated with host adaptation.</title>
        <authorList>
            <person name="Gaulin E."/>
        </authorList>
    </citation>
    <scope>NUCLEOTIDE SEQUENCE [LARGE SCALE GENOMIC DNA]</scope>
    <source>
        <strain evidence="5 6">E</strain>
    </source>
</reference>
<accession>A0A6A5A2G7</accession>
<evidence type="ECO:0000313" key="5">
    <source>
        <dbReference type="EMBL" id="KAF0726270.1"/>
    </source>
</evidence>
<evidence type="ECO:0000256" key="1">
    <source>
        <dbReference type="ARBA" id="ARBA00022737"/>
    </source>
</evidence>
<dbReference type="SUPFAM" id="SSF56112">
    <property type="entry name" value="Protein kinase-like (PK-like)"/>
    <property type="match status" value="1"/>
</dbReference>
<feature type="compositionally biased region" description="Polar residues" evidence="3">
    <location>
        <begin position="1420"/>
        <end position="1431"/>
    </location>
</feature>
<dbReference type="InterPro" id="IPR036770">
    <property type="entry name" value="Ankyrin_rpt-contain_sf"/>
</dbReference>
<dbReference type="SMART" id="SM00220">
    <property type="entry name" value="S_TKc"/>
    <property type="match status" value="1"/>
</dbReference>
<sequence>MDLVFVTAATLGCQRLAFITVYSNMESENAAEVTSRIFEAAKAGNVALVRELLPSAGYTELVALSVFESQFDRRLGLLTVAVAYGHVDVVCELLQHSTIGLNDNHGGGGTALVVACDLGLEDMVTFLLEQKDIDVNLHMPLVRAVQAGNEAIVRLLCESPGIQVNALHSEPRRSRCGNSPTVGSALHVAFARNHVGIQAYLMQRSDVDVNLPDEMGRSALYTAASQGNVAAVERLLAHPKIDGGHNEVLDTPLHEATRNGHMNVVRALCAFPHTQVNALSEGGETALYLALKPRSRRERYCVVDPDDPDPDTTRETHEKAAQTLIANKRQIALVLLSHKDIDVNLAPKGKDTPLGFVCQGDVDEVAVKLLENKTLDVNVQPVRDYISGSSPPALWIVLKKLQAADVKTDDADLQTIRNATAKAAWAMLDLLLARRDLDLNVEIGLDDYTPLEFALYHNLRGVAGKLIALDAVNVNSKPDSDTSMLLTACKYGSEETVKWLCQRPDLQLNRTYAHGESALYAALKRACRHVNDYKFIQHTQTKKQAKDDEAILNTFAMSVRFLTCKSKLDNRTVNNNTSSDGSGSDDDTATHENDEPTIESVLIVLALLARSDLDVNYTPPVSDTSVPAHDSNHCDGHTPLILACKSGLKSVVHQLCQRPTLQVNARGGEGDTALMHCMNHPDVAKLLLARPDIDINVQNQSGHTALMAAATVQDSDALEMLLARPEIQLNQQTTVVAKVHPSYSIYTIRAPLVDWKNCASLGHDVRNHEAAFDGASKDGPNLTEHEYLRHCSHAYGGSMRVAIKFMRHGADHARELDARKHLDAEFVVGILPMADTSTFADHVRSLVLHGNLNMREFPNVLVMPAADRSLEDIFLKERPDDTKIRPMMRDVALALAHLHSHGMIHGDLKKLNILRVHQTLQLIDLDAATRVGDDIGSKFSSGILPPEMFVQVTSPTEVDAYETYWKHADRVEWWPKVQPRGHGGWVVRSFRGLAKNVPYQLVKASPAIDMWAFGCMLFQLYSEAELVPTDRNQDADDDAMDRAATWTADALGRRIRSKVSNGLAADLIQRLLVVEPENRMGVRQVLDHAYFHGTDDASVLGIKLDQLQVQVARGFNAIDTKLDTVVDLTKENVNQLATAKRDLMRGIFQATEVTVPTSFVLLPFNLVVHDSHDETAEDVMVKTASFLQRVVAMGEKFMQAAKANKAIGATVRLVAPGDPLYLYLIDEVMGTPVSAGVYPIRIDTKSDEYVRFMTVAMPYIQTGFKCLNWANTAAGWLKVLGVPSLDSDVMASVATSIESATKSSSVFDFDVLQAAVEAQDAGAPVEQIRGAALRQLERFFQAFDATGDYAGLERTYASNGQVLWTTKDTIAKIELNRRENVAPKTQESAAPLKRQGGLTAQDIYLAMLKNETTGDVEEASSASSVRGQNDENAILSDEELPEAGCACRLM</sequence>
<keyword evidence="2" id="KW-0040">ANK repeat</keyword>
<comment type="caution">
    <text evidence="5">The sequence shown here is derived from an EMBL/GenBank/DDBJ whole genome shotgun (WGS) entry which is preliminary data.</text>
</comment>
<dbReference type="SUPFAM" id="SSF48403">
    <property type="entry name" value="Ankyrin repeat"/>
    <property type="match status" value="2"/>
</dbReference>
<feature type="domain" description="Protein kinase" evidence="4">
    <location>
        <begin position="772"/>
        <end position="1091"/>
    </location>
</feature>
<dbReference type="GO" id="GO:0004672">
    <property type="term" value="F:protein kinase activity"/>
    <property type="evidence" value="ECO:0007669"/>
    <property type="project" value="InterPro"/>
</dbReference>
<dbReference type="Pfam" id="PF00069">
    <property type="entry name" value="Pkinase"/>
    <property type="match status" value="2"/>
</dbReference>
<dbReference type="PANTHER" id="PTHR24173:SF74">
    <property type="entry name" value="ANKYRIN REPEAT DOMAIN-CONTAINING PROTEIN 16"/>
    <property type="match status" value="1"/>
</dbReference>
<organism evidence="5 6">
    <name type="scientific">Aphanomyces astaci</name>
    <name type="common">Crayfish plague agent</name>
    <dbReference type="NCBI Taxonomy" id="112090"/>
    <lineage>
        <taxon>Eukaryota</taxon>
        <taxon>Sar</taxon>
        <taxon>Stramenopiles</taxon>
        <taxon>Oomycota</taxon>
        <taxon>Saprolegniomycetes</taxon>
        <taxon>Saprolegniales</taxon>
        <taxon>Verrucalvaceae</taxon>
        <taxon>Aphanomyces</taxon>
    </lineage>
</organism>
<name>A0A6A5A2G7_APHAT</name>
<dbReference type="InterPro" id="IPR011009">
    <property type="entry name" value="Kinase-like_dom_sf"/>
</dbReference>
<dbReference type="Gene3D" id="1.10.510.10">
    <property type="entry name" value="Transferase(Phosphotransferase) domain 1"/>
    <property type="match status" value="1"/>
</dbReference>
<dbReference type="InterPro" id="IPR002110">
    <property type="entry name" value="Ankyrin_rpt"/>
</dbReference>
<evidence type="ECO:0000313" key="6">
    <source>
        <dbReference type="Proteomes" id="UP000469452"/>
    </source>
</evidence>
<dbReference type="Pfam" id="PF00023">
    <property type="entry name" value="Ank"/>
    <property type="match status" value="1"/>
</dbReference>
<evidence type="ECO:0000259" key="4">
    <source>
        <dbReference type="PROSITE" id="PS50011"/>
    </source>
</evidence>
<dbReference type="Gene3D" id="1.25.40.20">
    <property type="entry name" value="Ankyrin repeat-containing domain"/>
    <property type="match status" value="4"/>
</dbReference>
<dbReference type="EMBL" id="VJMI01015581">
    <property type="protein sequence ID" value="KAF0726270.1"/>
    <property type="molecule type" value="Genomic_DNA"/>
</dbReference>
<feature type="region of interest" description="Disordered" evidence="3">
    <location>
        <begin position="572"/>
        <end position="594"/>
    </location>
</feature>
<keyword evidence="1" id="KW-0677">Repeat</keyword>
<dbReference type="Proteomes" id="UP000469452">
    <property type="component" value="Unassembled WGS sequence"/>
</dbReference>
<protein>
    <recommendedName>
        <fullName evidence="4">Protein kinase domain-containing protein</fullName>
    </recommendedName>
</protein>
<evidence type="ECO:0000256" key="2">
    <source>
        <dbReference type="ARBA" id="ARBA00023043"/>
    </source>
</evidence>